<sequence length="119" mass="13470">MFVYKNLHQTRKNGKPWYSVLALEGDFKGRVIRRSGYVLLANVKGVVRKGGRERVLREGKKNVHAGLVGELISVLPQDFVGSKITYNPYLRGEFFHVDTGEAFKEADRVYLSEDGVRVA</sequence>
<protein>
    <submittedName>
        <fullName evidence="1">Putative gp83</fullName>
    </submittedName>
</protein>
<dbReference type="Pfam" id="PF25735">
    <property type="entry name" value="Phage_L5_gp82"/>
    <property type="match status" value="1"/>
</dbReference>
<proteinExistence type="predicted"/>
<dbReference type="AlphaFoldDB" id="K5BFA2"/>
<dbReference type="Proteomes" id="UP000006265">
    <property type="component" value="Unassembled WGS sequence"/>
</dbReference>
<reference evidence="1 2" key="1">
    <citation type="journal article" date="2012" name="J. Bacteriol.">
        <title>Genome sequence of Mycobacterium hassiacum DSM 44199, a rare source of heat-stable mycobacterial proteins.</title>
        <authorList>
            <person name="Tiago I."/>
            <person name="Maranha A."/>
            <person name="Mendes V."/>
            <person name="Alarico S."/>
            <person name="Moynihan P.J."/>
            <person name="Clarke A.J."/>
            <person name="Macedo-Ribeiro S."/>
            <person name="Pereira P.J."/>
            <person name="Empadinhas N."/>
        </authorList>
    </citation>
    <scope>NUCLEOTIDE SEQUENCE [LARGE SCALE GENOMIC DNA]</scope>
    <source>
        <strain evidence="2">DSM 44199 / CIP 105218 / JCM 12690 / 3849</strain>
    </source>
</reference>
<organism evidence="1 2">
    <name type="scientific">Mycolicibacterium hassiacum (strain DSM 44199 / CIP 105218 / JCM 12690 / 3849)</name>
    <name type="common">Mycobacterium hassiacum</name>
    <dbReference type="NCBI Taxonomy" id="1122247"/>
    <lineage>
        <taxon>Bacteria</taxon>
        <taxon>Bacillati</taxon>
        <taxon>Actinomycetota</taxon>
        <taxon>Actinomycetes</taxon>
        <taxon>Mycobacteriales</taxon>
        <taxon>Mycobacteriaceae</taxon>
        <taxon>Mycolicibacterium</taxon>
    </lineage>
</organism>
<dbReference type="OrthoDB" id="7998453at2"/>
<dbReference type="STRING" id="1122247.GCA_000379865_01622"/>
<dbReference type="InterPro" id="IPR058002">
    <property type="entry name" value="Gp82"/>
</dbReference>
<dbReference type="PATRIC" id="fig|1122247.3.peg.2861"/>
<keyword evidence="2" id="KW-1185">Reference proteome</keyword>
<comment type="caution">
    <text evidence="1">The sequence shown here is derived from an EMBL/GenBank/DDBJ whole genome shotgun (WGS) entry which is preliminary data.</text>
</comment>
<gene>
    <name evidence="1" type="ORF">C731_2984</name>
</gene>
<dbReference type="EMBL" id="AMRA01000085">
    <property type="protein sequence ID" value="EKF22981.1"/>
    <property type="molecule type" value="Genomic_DNA"/>
</dbReference>
<accession>K5BFA2</accession>
<evidence type="ECO:0000313" key="1">
    <source>
        <dbReference type="EMBL" id="EKF22981.1"/>
    </source>
</evidence>
<evidence type="ECO:0000313" key="2">
    <source>
        <dbReference type="Proteomes" id="UP000006265"/>
    </source>
</evidence>
<name>K5BFA2_MYCHD</name>